<evidence type="ECO:0000313" key="2">
    <source>
        <dbReference type="Proteomes" id="UP000308530"/>
    </source>
</evidence>
<name>A0ABX6QM32_9HYPH</name>
<protein>
    <submittedName>
        <fullName evidence="1">Uncharacterized protein</fullName>
    </submittedName>
</protein>
<evidence type="ECO:0000313" key="1">
    <source>
        <dbReference type="EMBL" id="QLF69656.1"/>
    </source>
</evidence>
<dbReference type="EMBL" id="CP058350">
    <property type="protein sequence ID" value="QLF69656.1"/>
    <property type="molecule type" value="Genomic_DNA"/>
</dbReference>
<accession>A0ABX6QM32</accession>
<reference evidence="1 2" key="1">
    <citation type="submission" date="2020-06" db="EMBL/GenBank/DDBJ databases">
        <title>Genome sequence of Rhizobium sp strain ADMK78.</title>
        <authorList>
            <person name="Rahi P."/>
        </authorList>
    </citation>
    <scope>NUCLEOTIDE SEQUENCE [LARGE SCALE GENOMIC DNA]</scope>
    <source>
        <strain evidence="1 2">ADMK78</strain>
    </source>
</reference>
<gene>
    <name evidence="1" type="ORF">FE840_008920</name>
</gene>
<sequence length="90" mass="10017">MDTSGNRIIPCILVAGLPKLKDLLVSFKPDCGIIGTEFPQRTEAKAEFGASPAKSWGHLTHLVDEAQKCRTGFRCSVLRLRPICDLKRRH</sequence>
<organism evidence="1 2">
    <name type="scientific">Peteryoungia desertarenae</name>
    <dbReference type="NCBI Taxonomy" id="1813451"/>
    <lineage>
        <taxon>Bacteria</taxon>
        <taxon>Pseudomonadati</taxon>
        <taxon>Pseudomonadota</taxon>
        <taxon>Alphaproteobacteria</taxon>
        <taxon>Hyphomicrobiales</taxon>
        <taxon>Rhizobiaceae</taxon>
        <taxon>Peteryoungia</taxon>
    </lineage>
</organism>
<proteinExistence type="predicted"/>
<dbReference type="Proteomes" id="UP000308530">
    <property type="component" value="Chromosome"/>
</dbReference>
<keyword evidence="2" id="KW-1185">Reference proteome</keyword>
<dbReference type="RefSeq" id="WP_138285215.1">
    <property type="nucleotide sequence ID" value="NZ_CP058350.1"/>
</dbReference>